<dbReference type="InterPro" id="IPR025588">
    <property type="entry name" value="YcxB-like_C"/>
</dbReference>
<feature type="transmembrane region" description="Helical" evidence="1">
    <location>
        <begin position="31"/>
        <end position="49"/>
    </location>
</feature>
<name>A0A842HJL0_9BACT</name>
<evidence type="ECO:0000259" key="2">
    <source>
        <dbReference type="Pfam" id="PF14317"/>
    </source>
</evidence>
<proteinExistence type="predicted"/>
<protein>
    <submittedName>
        <fullName evidence="3">YcxB family protein</fullName>
    </submittedName>
</protein>
<dbReference type="Proteomes" id="UP000546464">
    <property type="component" value="Unassembled WGS sequence"/>
</dbReference>
<keyword evidence="1" id="KW-0472">Membrane</keyword>
<sequence length="168" mass="19198">MIELEYTYDRAYVIALNRVLARRYNRFTVPAYWFFLVLVAVGVVFVTVMNLRNGTEFDSGYFVLVGILAWWVAVPWLVRMRIVANFKKSPAAGGTVKWAIDESALWNGVGNSEGRLSWQDLYRVEDVRAGFLIYTQPRYAVLLPAESFVTEADRETLRGYARAAGKLK</sequence>
<dbReference type="EMBL" id="JACHVB010000052">
    <property type="protein sequence ID" value="MBC2595824.1"/>
    <property type="molecule type" value="Genomic_DNA"/>
</dbReference>
<keyword evidence="4" id="KW-1185">Reference proteome</keyword>
<keyword evidence="1" id="KW-1133">Transmembrane helix</keyword>
<organism evidence="3 4">
    <name type="scientific">Ruficoccus amylovorans</name>
    <dbReference type="NCBI Taxonomy" id="1804625"/>
    <lineage>
        <taxon>Bacteria</taxon>
        <taxon>Pseudomonadati</taxon>
        <taxon>Verrucomicrobiota</taxon>
        <taxon>Opitutia</taxon>
        <taxon>Puniceicoccales</taxon>
        <taxon>Cerasicoccaceae</taxon>
        <taxon>Ruficoccus</taxon>
    </lineage>
</organism>
<feature type="domain" description="YcxB-like C-terminal" evidence="2">
    <location>
        <begin position="100"/>
        <end position="158"/>
    </location>
</feature>
<reference evidence="3 4" key="1">
    <citation type="submission" date="2020-07" db="EMBL/GenBank/DDBJ databases">
        <authorList>
            <person name="Feng X."/>
        </authorList>
    </citation>
    <scope>NUCLEOTIDE SEQUENCE [LARGE SCALE GENOMIC DNA]</scope>
    <source>
        <strain evidence="3 4">JCM31066</strain>
    </source>
</reference>
<dbReference type="AlphaFoldDB" id="A0A842HJL0"/>
<accession>A0A842HJL0</accession>
<evidence type="ECO:0000313" key="3">
    <source>
        <dbReference type="EMBL" id="MBC2595824.1"/>
    </source>
</evidence>
<dbReference type="RefSeq" id="WP_185676753.1">
    <property type="nucleotide sequence ID" value="NZ_JACHVB010000052.1"/>
</dbReference>
<comment type="caution">
    <text evidence="3">The sequence shown here is derived from an EMBL/GenBank/DDBJ whole genome shotgun (WGS) entry which is preliminary data.</text>
</comment>
<evidence type="ECO:0000313" key="4">
    <source>
        <dbReference type="Proteomes" id="UP000546464"/>
    </source>
</evidence>
<gene>
    <name evidence="3" type="ORF">H5P28_16280</name>
</gene>
<keyword evidence="1" id="KW-0812">Transmembrane</keyword>
<dbReference type="Pfam" id="PF14317">
    <property type="entry name" value="YcxB"/>
    <property type="match status" value="1"/>
</dbReference>
<evidence type="ECO:0000256" key="1">
    <source>
        <dbReference type="SAM" id="Phobius"/>
    </source>
</evidence>
<feature type="transmembrane region" description="Helical" evidence="1">
    <location>
        <begin position="61"/>
        <end position="78"/>
    </location>
</feature>